<reference evidence="2" key="1">
    <citation type="journal article" date="2023" name="Science">
        <title>Genome structures resolve the early diversification of teleost fishes.</title>
        <authorList>
            <person name="Parey E."/>
            <person name="Louis A."/>
            <person name="Montfort J."/>
            <person name="Bouchez O."/>
            <person name="Roques C."/>
            <person name="Iampietro C."/>
            <person name="Lluch J."/>
            <person name="Castinel A."/>
            <person name="Donnadieu C."/>
            <person name="Desvignes T."/>
            <person name="Floi Bucao C."/>
            <person name="Jouanno E."/>
            <person name="Wen M."/>
            <person name="Mejri S."/>
            <person name="Dirks R."/>
            <person name="Jansen H."/>
            <person name="Henkel C."/>
            <person name="Chen W.J."/>
            <person name="Zahm M."/>
            <person name="Cabau C."/>
            <person name="Klopp C."/>
            <person name="Thompson A.W."/>
            <person name="Robinson-Rechavi M."/>
            <person name="Braasch I."/>
            <person name="Lecointre G."/>
            <person name="Bobe J."/>
            <person name="Postlethwait J.H."/>
            <person name="Berthelot C."/>
            <person name="Roest Crollius H."/>
            <person name="Guiguen Y."/>
        </authorList>
    </citation>
    <scope>NUCLEOTIDE SEQUENCE</scope>
    <source>
        <strain evidence="2">WJC10195</strain>
    </source>
</reference>
<dbReference type="AlphaFoldDB" id="A0A9Q1JDS4"/>
<gene>
    <name evidence="2" type="ORF">SKAU_G00037240</name>
</gene>
<evidence type="ECO:0000313" key="2">
    <source>
        <dbReference type="EMBL" id="KAJ8382946.1"/>
    </source>
</evidence>
<dbReference type="Proteomes" id="UP001152622">
    <property type="component" value="Chromosome 1"/>
</dbReference>
<organism evidence="2 3">
    <name type="scientific">Synaphobranchus kaupii</name>
    <name type="common">Kaup's arrowtooth eel</name>
    <dbReference type="NCBI Taxonomy" id="118154"/>
    <lineage>
        <taxon>Eukaryota</taxon>
        <taxon>Metazoa</taxon>
        <taxon>Chordata</taxon>
        <taxon>Craniata</taxon>
        <taxon>Vertebrata</taxon>
        <taxon>Euteleostomi</taxon>
        <taxon>Actinopterygii</taxon>
        <taxon>Neopterygii</taxon>
        <taxon>Teleostei</taxon>
        <taxon>Anguilliformes</taxon>
        <taxon>Synaphobranchidae</taxon>
        <taxon>Synaphobranchus</taxon>
    </lineage>
</organism>
<feature type="region of interest" description="Disordered" evidence="1">
    <location>
        <begin position="50"/>
        <end position="90"/>
    </location>
</feature>
<comment type="caution">
    <text evidence="2">The sequence shown here is derived from an EMBL/GenBank/DDBJ whole genome shotgun (WGS) entry which is preliminary data.</text>
</comment>
<dbReference type="EMBL" id="JAINUF010000001">
    <property type="protein sequence ID" value="KAJ8382946.1"/>
    <property type="molecule type" value="Genomic_DNA"/>
</dbReference>
<keyword evidence="3" id="KW-1185">Reference proteome</keyword>
<name>A0A9Q1JDS4_SYNKA</name>
<sequence>METLRRRTPPMGATTSRALLSRIAASARLGEWNGSHPRFPNSWLYTFPPDRRGPASRHRAAGEREATRSNDALGAHRRNTPEAERSPIFKEVTSPCRDSYFSDACLP</sequence>
<evidence type="ECO:0000256" key="1">
    <source>
        <dbReference type="SAM" id="MobiDB-lite"/>
    </source>
</evidence>
<accession>A0A9Q1JDS4</accession>
<proteinExistence type="predicted"/>
<evidence type="ECO:0000313" key="3">
    <source>
        <dbReference type="Proteomes" id="UP001152622"/>
    </source>
</evidence>
<feature type="compositionally biased region" description="Basic and acidic residues" evidence="1">
    <location>
        <begin position="79"/>
        <end position="88"/>
    </location>
</feature>
<protein>
    <submittedName>
        <fullName evidence="2">Uncharacterized protein</fullName>
    </submittedName>
</protein>